<dbReference type="InterPro" id="IPR013830">
    <property type="entry name" value="SGNH_hydro"/>
</dbReference>
<dbReference type="InterPro" id="IPR036514">
    <property type="entry name" value="SGNH_hydro_sf"/>
</dbReference>
<keyword evidence="1" id="KW-0732">Signal</keyword>
<keyword evidence="4" id="KW-1185">Reference proteome</keyword>
<proteinExistence type="predicted"/>
<feature type="signal peptide" evidence="1">
    <location>
        <begin position="1"/>
        <end position="32"/>
    </location>
</feature>
<name>A0ABV3JYX7_STRON</name>
<dbReference type="SUPFAM" id="SSF52266">
    <property type="entry name" value="SGNH hydrolase"/>
    <property type="match status" value="1"/>
</dbReference>
<dbReference type="CDD" id="cd01823">
    <property type="entry name" value="SEST_like"/>
    <property type="match status" value="1"/>
</dbReference>
<keyword evidence="3" id="KW-0378">Hydrolase</keyword>
<dbReference type="Pfam" id="PF13472">
    <property type="entry name" value="Lipase_GDSL_2"/>
    <property type="match status" value="1"/>
</dbReference>
<sequence length="278" mass="29110">MTRVHGTCRRLLAALLCPLALVVGGTTTSAYAQPVPAEARNGVSYAALGDSVSSGQGAGSYDPSSPQCLRSARAYPALWAARHHPDRFLFAACSGATTSDVINKQLPGVKQGVTLVSITAGVNDIGLRDVLTACTLGGDQICLDHVARARTAVERTLPARLDAVYRAIRERAPRARVVVLGIPRPFTQDGCPMGLMTGRSERALNEAAVRVNAVTRERALAHGLAFGDVVPAFTGHEICSGHPWIGGLSLLHPDGAYHPNEAGQHGGYLPVLDAVAGQ</sequence>
<reference evidence="3 4" key="1">
    <citation type="submission" date="2024-06" db="EMBL/GenBank/DDBJ databases">
        <title>The Natural Products Discovery Center: Release of the First 8490 Sequenced Strains for Exploring Actinobacteria Biosynthetic Diversity.</title>
        <authorList>
            <person name="Kalkreuter E."/>
            <person name="Kautsar S.A."/>
            <person name="Yang D."/>
            <person name="Bader C.D."/>
            <person name="Teijaro C.N."/>
            <person name="Fluegel L."/>
            <person name="Davis C.M."/>
            <person name="Simpson J.R."/>
            <person name="Lauterbach L."/>
            <person name="Steele A.D."/>
            <person name="Gui C."/>
            <person name="Meng S."/>
            <person name="Li G."/>
            <person name="Viehrig K."/>
            <person name="Ye F."/>
            <person name="Su P."/>
            <person name="Kiefer A.F."/>
            <person name="Nichols A."/>
            <person name="Cepeda A.J."/>
            <person name="Yan W."/>
            <person name="Fan B."/>
            <person name="Jiang Y."/>
            <person name="Adhikari A."/>
            <person name="Zheng C.-J."/>
            <person name="Schuster L."/>
            <person name="Cowan T.M."/>
            <person name="Smanski M.J."/>
            <person name="Chevrette M.G."/>
            <person name="De Carvalho L.P.S."/>
            <person name="Shen B."/>
        </authorList>
    </citation>
    <scope>NUCLEOTIDE SEQUENCE [LARGE SCALE GENOMIC DNA]</scope>
    <source>
        <strain evidence="3 4">NPDC052347</strain>
    </source>
</reference>
<protein>
    <submittedName>
        <fullName evidence="3">SGNH/GDSL hydrolase family protein</fullName>
        <ecNumber evidence="3">3.1.-.-</ecNumber>
    </submittedName>
</protein>
<evidence type="ECO:0000313" key="4">
    <source>
        <dbReference type="Proteomes" id="UP001552594"/>
    </source>
</evidence>
<dbReference type="RefSeq" id="WP_109280181.1">
    <property type="nucleotide sequence ID" value="NZ_JBFAUK010000011.1"/>
</dbReference>
<gene>
    <name evidence="3" type="ORF">AB0L16_16150</name>
</gene>
<dbReference type="PANTHER" id="PTHR37981:SF1">
    <property type="entry name" value="SGNH HYDROLASE-TYPE ESTERASE DOMAIN-CONTAINING PROTEIN"/>
    <property type="match status" value="1"/>
</dbReference>
<dbReference type="InterPro" id="IPR037460">
    <property type="entry name" value="SEST-like"/>
</dbReference>
<organism evidence="3 4">
    <name type="scientific">Streptomyces orinoci</name>
    <name type="common">Streptoverticillium orinoci</name>
    <dbReference type="NCBI Taxonomy" id="67339"/>
    <lineage>
        <taxon>Bacteria</taxon>
        <taxon>Bacillati</taxon>
        <taxon>Actinomycetota</taxon>
        <taxon>Actinomycetes</taxon>
        <taxon>Kitasatosporales</taxon>
        <taxon>Streptomycetaceae</taxon>
        <taxon>Streptomyces</taxon>
    </lineage>
</organism>
<dbReference type="EMBL" id="JBFAUK010000011">
    <property type="protein sequence ID" value="MEV5507990.1"/>
    <property type="molecule type" value="Genomic_DNA"/>
</dbReference>
<comment type="caution">
    <text evidence="3">The sequence shown here is derived from an EMBL/GenBank/DDBJ whole genome shotgun (WGS) entry which is preliminary data.</text>
</comment>
<feature type="domain" description="SGNH hydrolase-type esterase" evidence="2">
    <location>
        <begin position="47"/>
        <end position="264"/>
    </location>
</feature>
<feature type="chain" id="PRO_5046593464" evidence="1">
    <location>
        <begin position="33"/>
        <end position="278"/>
    </location>
</feature>
<dbReference type="PANTHER" id="PTHR37981">
    <property type="entry name" value="LIPASE 2"/>
    <property type="match status" value="1"/>
</dbReference>
<dbReference type="GO" id="GO:0016787">
    <property type="term" value="F:hydrolase activity"/>
    <property type="evidence" value="ECO:0007669"/>
    <property type="project" value="UniProtKB-KW"/>
</dbReference>
<evidence type="ECO:0000259" key="2">
    <source>
        <dbReference type="Pfam" id="PF13472"/>
    </source>
</evidence>
<dbReference type="Proteomes" id="UP001552594">
    <property type="component" value="Unassembled WGS sequence"/>
</dbReference>
<accession>A0ABV3JYX7</accession>
<dbReference type="Gene3D" id="3.40.50.1110">
    <property type="entry name" value="SGNH hydrolase"/>
    <property type="match status" value="1"/>
</dbReference>
<dbReference type="EC" id="3.1.-.-" evidence="3"/>
<evidence type="ECO:0000313" key="3">
    <source>
        <dbReference type="EMBL" id="MEV5507990.1"/>
    </source>
</evidence>
<evidence type="ECO:0000256" key="1">
    <source>
        <dbReference type="SAM" id="SignalP"/>
    </source>
</evidence>